<dbReference type="CTD" id="13218544"/>
<dbReference type="PaxDb" id="6239-Y43F8B.22"/>
<evidence type="ECO:0000313" key="1">
    <source>
        <dbReference type="EMBL" id="CBA11617.1"/>
    </source>
</evidence>
<dbReference type="GeneID" id="13218544"/>
<dbReference type="HOGENOM" id="CLU_3144252_0_0_1"/>
<accession>C6S3M2</accession>
<keyword evidence="2" id="KW-1185">Reference proteome</keyword>
<proteinExistence type="predicted"/>
<reference evidence="1 2" key="1">
    <citation type="journal article" date="1998" name="Science">
        <title>Genome sequence of the nematode C. elegans: a platform for investigating biology.</title>
        <authorList>
            <consortium name="The C. elegans sequencing consortium"/>
            <person name="Sulson J.E."/>
            <person name="Waterston R."/>
        </authorList>
    </citation>
    <scope>NUCLEOTIDE SEQUENCE [LARGE SCALE GENOMIC DNA]</scope>
    <source>
        <strain evidence="1 2">Bristol N2</strain>
    </source>
</reference>
<gene>
    <name evidence="1" type="ORF">CELE_Y43F8B.22</name>
    <name evidence="1 3" type="ORF">Y43F8B.22</name>
</gene>
<name>C6S3M2_CAEEL</name>
<dbReference type="RefSeq" id="NP_001256867.1">
    <property type="nucleotide sequence ID" value="NM_001269938.1"/>
</dbReference>
<evidence type="ECO:0000313" key="3">
    <source>
        <dbReference type="WormBase" id="Y43F8B.22"/>
    </source>
</evidence>
<sequence>MQFNNILKNDINFASGKSTDFLCKYLSTGKGLPQILIRRRLRTSPQGLK</sequence>
<dbReference type="AGR" id="WB:WBGene00194699"/>
<dbReference type="KEGG" id="cel:CELE_Y43F8B.22"/>
<dbReference type="WormBase" id="Y43F8B.22">
    <property type="protein sequence ID" value="CE43957"/>
    <property type="gene ID" value="WBGene00194699"/>
</dbReference>
<dbReference type="Proteomes" id="UP000001940">
    <property type="component" value="Chromosome V"/>
</dbReference>
<protein>
    <submittedName>
        <fullName evidence="1">Uncharacterized protein</fullName>
    </submittedName>
</protein>
<evidence type="ECO:0000313" key="2">
    <source>
        <dbReference type="Proteomes" id="UP000001940"/>
    </source>
</evidence>
<organism evidence="1 2">
    <name type="scientific">Caenorhabditis elegans</name>
    <dbReference type="NCBI Taxonomy" id="6239"/>
    <lineage>
        <taxon>Eukaryota</taxon>
        <taxon>Metazoa</taxon>
        <taxon>Ecdysozoa</taxon>
        <taxon>Nematoda</taxon>
        <taxon>Chromadorea</taxon>
        <taxon>Rhabditida</taxon>
        <taxon>Rhabditina</taxon>
        <taxon>Rhabditomorpha</taxon>
        <taxon>Rhabditoidea</taxon>
        <taxon>Rhabditidae</taxon>
        <taxon>Peloderinae</taxon>
        <taxon>Caenorhabditis</taxon>
    </lineage>
</organism>
<dbReference type="EMBL" id="BX284605">
    <property type="protein sequence ID" value="CBA11617.1"/>
    <property type="molecule type" value="Genomic_DNA"/>
</dbReference>
<dbReference type="Bgee" id="WBGene00194699">
    <property type="expression patterns" value="Expressed in pharyngeal muscle cell (C elegans) and 2 other cell types or tissues"/>
</dbReference>
<dbReference type="AlphaFoldDB" id="C6S3M2"/>
<dbReference type="InParanoid" id="C6S3M2"/>